<dbReference type="SUPFAM" id="SSF54292">
    <property type="entry name" value="2Fe-2S ferredoxin-like"/>
    <property type="match status" value="1"/>
</dbReference>
<dbReference type="InterPro" id="IPR001041">
    <property type="entry name" value="2Fe-2S_ferredoxin-type"/>
</dbReference>
<dbReference type="CDD" id="cd00207">
    <property type="entry name" value="fer2"/>
    <property type="match status" value="1"/>
</dbReference>
<dbReference type="Pfam" id="PF00111">
    <property type="entry name" value="Fer2"/>
    <property type="match status" value="1"/>
</dbReference>
<dbReference type="InterPro" id="IPR036010">
    <property type="entry name" value="2Fe-2S_ferredoxin-like_sf"/>
</dbReference>
<dbReference type="AlphaFoldDB" id="X0W790"/>
<organism evidence="2">
    <name type="scientific">marine sediment metagenome</name>
    <dbReference type="NCBI Taxonomy" id="412755"/>
    <lineage>
        <taxon>unclassified sequences</taxon>
        <taxon>metagenomes</taxon>
        <taxon>ecological metagenomes</taxon>
    </lineage>
</organism>
<feature type="non-terminal residue" evidence="2">
    <location>
        <position position="210"/>
    </location>
</feature>
<dbReference type="InterPro" id="IPR012675">
    <property type="entry name" value="Beta-grasp_dom_sf"/>
</dbReference>
<evidence type="ECO:0000259" key="1">
    <source>
        <dbReference type="PROSITE" id="PS51085"/>
    </source>
</evidence>
<dbReference type="Pfam" id="PF17650">
    <property type="entry name" value="RACo_linker"/>
    <property type="match status" value="1"/>
</dbReference>
<name>X0W790_9ZZZZ</name>
<comment type="caution">
    <text evidence="2">The sequence shown here is derived from an EMBL/GenBank/DDBJ whole genome shotgun (WGS) entry which is preliminary data.</text>
</comment>
<evidence type="ECO:0000313" key="2">
    <source>
        <dbReference type="EMBL" id="GAG19142.1"/>
    </source>
</evidence>
<dbReference type="EMBL" id="BARS01038134">
    <property type="protein sequence ID" value="GAG19142.1"/>
    <property type="molecule type" value="Genomic_DNA"/>
</dbReference>
<reference evidence="2" key="1">
    <citation type="journal article" date="2014" name="Front. Microbiol.">
        <title>High frequency of phylogenetically diverse reductive dehalogenase-homologous genes in deep subseafloor sedimentary metagenomes.</title>
        <authorList>
            <person name="Kawai M."/>
            <person name="Futagami T."/>
            <person name="Toyoda A."/>
            <person name="Takaki Y."/>
            <person name="Nishi S."/>
            <person name="Hori S."/>
            <person name="Arai W."/>
            <person name="Tsubouchi T."/>
            <person name="Morono Y."/>
            <person name="Uchiyama I."/>
            <person name="Ito T."/>
            <person name="Fujiyama A."/>
            <person name="Inagaki F."/>
            <person name="Takami H."/>
        </authorList>
    </citation>
    <scope>NUCLEOTIDE SEQUENCE</scope>
    <source>
        <strain evidence="2">Expedition CK06-06</strain>
    </source>
</reference>
<accession>X0W790</accession>
<feature type="domain" description="2Fe-2S ferredoxin-type" evidence="1">
    <location>
        <begin position="7"/>
        <end position="113"/>
    </location>
</feature>
<protein>
    <recommendedName>
        <fullName evidence="1">2Fe-2S ferredoxin-type domain-containing protein</fullName>
    </recommendedName>
</protein>
<sequence length="210" mass="23914">MPESQEQEYTVIFEPSGRRCRITGGKTITEASRELGVDIEGICGEKATCGKCKVRIEKGFFKKYGVESQMESLSPIREAEENLLSPQEQHDGYRLACQARIHGDVVVFVPEESRLGQQIIRKAATERAIKLKPAVKKYYVEMAPATLHDTLGDWERLQAELREKFDLSNVTIDYQVLLSLQKVVRQGNWQVTASVWMNREVIKLEAGLWI</sequence>
<dbReference type="Gene3D" id="3.10.20.30">
    <property type="match status" value="1"/>
</dbReference>
<dbReference type="InterPro" id="IPR040506">
    <property type="entry name" value="RACo_linker"/>
</dbReference>
<dbReference type="Gene3D" id="3.10.20.880">
    <property type="match status" value="1"/>
</dbReference>
<proteinExistence type="predicted"/>
<dbReference type="PROSITE" id="PS51085">
    <property type="entry name" value="2FE2S_FER_2"/>
    <property type="match status" value="1"/>
</dbReference>
<dbReference type="GO" id="GO:0051536">
    <property type="term" value="F:iron-sulfur cluster binding"/>
    <property type="evidence" value="ECO:0007669"/>
    <property type="project" value="InterPro"/>
</dbReference>
<gene>
    <name evidence="2" type="ORF">S01H1_58380</name>
</gene>